<evidence type="ECO:0000256" key="1">
    <source>
        <dbReference type="SAM" id="SignalP"/>
    </source>
</evidence>
<reference evidence="2 3" key="1">
    <citation type="submission" date="2017-10" db="EMBL/GenBank/DDBJ databases">
        <title>Bacillus sp. nov., a halophilic bacterium isolated from a Keqin Lake.</title>
        <authorList>
            <person name="Wang H."/>
        </authorList>
    </citation>
    <scope>NUCLEOTIDE SEQUENCE [LARGE SCALE GENOMIC DNA]</scope>
    <source>
        <strain evidence="2 3">KCTC 13187</strain>
    </source>
</reference>
<accession>A0A3A9K0A1</accession>
<dbReference type="AlphaFoldDB" id="A0A3A9K0A1"/>
<organism evidence="2 3">
    <name type="scientific">Salipaludibacillus neizhouensis</name>
    <dbReference type="NCBI Taxonomy" id="885475"/>
    <lineage>
        <taxon>Bacteria</taxon>
        <taxon>Bacillati</taxon>
        <taxon>Bacillota</taxon>
        <taxon>Bacilli</taxon>
        <taxon>Bacillales</taxon>
        <taxon>Bacillaceae</taxon>
    </lineage>
</organism>
<sequence length="269" mass="30242">MKKWICQLLLVFYCLAIAFPALVLAEEAENEDNPNKIPESALEISKENTYPNSAVDLPNLQPSTLAKNLLESSEVDIDNPELIKMMNESTVKGSKLAIGMNVSIYLGHWPLSYKSEETNLNWNYEKINTNMVDNRGGEQQKNIQYSQEQQKRITGGLTSEVPDIDMVKNMLLIKAAENTKLPLSYSTTIGFGTQADRQFQVSAKTLGYLSAYASAVNEKGVVTYGEVYLRLKGDDSWLEVKNVTRQRIGATIPVQDYVNFKMETTKEPR</sequence>
<dbReference type="OrthoDB" id="2690238at2"/>
<dbReference type="InterPro" id="IPR025548">
    <property type="entry name" value="YfkD"/>
</dbReference>
<dbReference type="EMBL" id="PDOE01000008">
    <property type="protein sequence ID" value="RKL66157.1"/>
    <property type="molecule type" value="Genomic_DNA"/>
</dbReference>
<evidence type="ECO:0000313" key="3">
    <source>
        <dbReference type="Proteomes" id="UP000281498"/>
    </source>
</evidence>
<protein>
    <recommendedName>
        <fullName evidence="4">YfkD-like protein</fullName>
    </recommendedName>
</protein>
<comment type="caution">
    <text evidence="2">The sequence shown here is derived from an EMBL/GenBank/DDBJ whole genome shotgun (WGS) entry which is preliminary data.</text>
</comment>
<feature type="chain" id="PRO_5017189422" description="YfkD-like protein" evidence="1">
    <location>
        <begin position="26"/>
        <end position="269"/>
    </location>
</feature>
<keyword evidence="3" id="KW-1185">Reference proteome</keyword>
<name>A0A3A9K0A1_9BACI</name>
<gene>
    <name evidence="2" type="ORF">CR203_16495</name>
</gene>
<proteinExistence type="predicted"/>
<feature type="signal peptide" evidence="1">
    <location>
        <begin position="1"/>
        <end position="25"/>
    </location>
</feature>
<evidence type="ECO:0008006" key="4">
    <source>
        <dbReference type="Google" id="ProtNLM"/>
    </source>
</evidence>
<keyword evidence="1" id="KW-0732">Signal</keyword>
<dbReference type="Proteomes" id="UP000281498">
    <property type="component" value="Unassembled WGS sequence"/>
</dbReference>
<dbReference type="RefSeq" id="WP_110936989.1">
    <property type="nucleotide sequence ID" value="NZ_KZ614146.1"/>
</dbReference>
<evidence type="ECO:0000313" key="2">
    <source>
        <dbReference type="EMBL" id="RKL66157.1"/>
    </source>
</evidence>
<dbReference type="Pfam" id="PF14167">
    <property type="entry name" value="YfkD"/>
    <property type="match status" value="1"/>
</dbReference>